<reference evidence="1 2" key="1">
    <citation type="journal article" date="2019" name="Front. Microbiol.">
        <title>Ammonia Oxidation by the Arctic Terrestrial Thaumarchaeote Candidatus Nitrosocosmicus arcticus Is Stimulated by Increasing Temperatures.</title>
        <authorList>
            <person name="Alves R.J.E."/>
            <person name="Kerou M."/>
            <person name="Zappe A."/>
            <person name="Bittner R."/>
            <person name="Abby S.S."/>
            <person name="Schmidt H.A."/>
            <person name="Pfeifer K."/>
            <person name="Schleper C."/>
        </authorList>
    </citation>
    <scope>NUCLEOTIDE SEQUENCE [LARGE SCALE GENOMIC DNA]</scope>
    <source>
        <strain evidence="1 2">Kfb</strain>
    </source>
</reference>
<dbReference type="Proteomes" id="UP000315289">
    <property type="component" value="Unassembled WGS sequence"/>
</dbReference>
<comment type="caution">
    <text evidence="1">The sequence shown here is derived from an EMBL/GenBank/DDBJ whole genome shotgun (WGS) entry which is preliminary data.</text>
</comment>
<sequence length="45" mass="5091">MGTSELESNRINALSIVIKENTERFFSKNFKVISLIIISMGIKAF</sequence>
<evidence type="ECO:0000313" key="1">
    <source>
        <dbReference type="EMBL" id="TVP39951.1"/>
    </source>
</evidence>
<name>A0A557STL5_9ARCH</name>
<dbReference type="AlphaFoldDB" id="A0A557STL5"/>
<gene>
    <name evidence="1" type="ORF">NARC_100013</name>
</gene>
<dbReference type="EMBL" id="VOAH01000010">
    <property type="protein sequence ID" value="TVP39951.1"/>
    <property type="molecule type" value="Genomic_DNA"/>
</dbReference>
<organism evidence="1 2">
    <name type="scientific">Candidatus Nitrosocosmicus arcticus</name>
    <dbReference type="NCBI Taxonomy" id="2035267"/>
    <lineage>
        <taxon>Archaea</taxon>
        <taxon>Nitrososphaerota</taxon>
        <taxon>Nitrososphaeria</taxon>
        <taxon>Nitrososphaerales</taxon>
        <taxon>Nitrososphaeraceae</taxon>
        <taxon>Candidatus Nitrosocosmicus</taxon>
    </lineage>
</organism>
<proteinExistence type="predicted"/>
<keyword evidence="2" id="KW-1185">Reference proteome</keyword>
<evidence type="ECO:0000313" key="2">
    <source>
        <dbReference type="Proteomes" id="UP000315289"/>
    </source>
</evidence>
<protein>
    <submittedName>
        <fullName evidence="1">Uncharacterized protein</fullName>
    </submittedName>
</protein>
<accession>A0A557STL5</accession>